<keyword evidence="3" id="KW-0964">Secreted</keyword>
<dbReference type="EMBL" id="JASSZA010000005">
    <property type="protein sequence ID" value="KAK2109468.1"/>
    <property type="molecule type" value="Genomic_DNA"/>
</dbReference>
<evidence type="ECO:0000313" key="9">
    <source>
        <dbReference type="EMBL" id="KAK2109468.1"/>
    </source>
</evidence>
<keyword evidence="5" id="KW-0789">Thiol protease inhibitor</keyword>
<accession>A0ABQ9VJB3</accession>
<evidence type="ECO:0000256" key="4">
    <source>
        <dbReference type="ARBA" id="ARBA00022690"/>
    </source>
</evidence>
<evidence type="ECO:0000256" key="6">
    <source>
        <dbReference type="ARBA" id="ARBA00022729"/>
    </source>
</evidence>
<evidence type="ECO:0000256" key="1">
    <source>
        <dbReference type="ARBA" id="ARBA00004613"/>
    </source>
</evidence>
<feature type="non-terminal residue" evidence="9">
    <location>
        <position position="179"/>
    </location>
</feature>
<dbReference type="PANTHER" id="PTHR47393:SF1">
    <property type="entry name" value="CYSTATIN-12"/>
    <property type="match status" value="1"/>
</dbReference>
<comment type="subcellular location">
    <subcellularLocation>
        <location evidence="1">Secreted</location>
    </subcellularLocation>
</comment>
<proteinExistence type="inferred from homology"/>
<keyword evidence="4" id="KW-0646">Protease inhibitor</keyword>
<evidence type="ECO:0000256" key="8">
    <source>
        <dbReference type="SAM" id="MobiDB-lite"/>
    </source>
</evidence>
<keyword evidence="6" id="KW-0732">Signal</keyword>
<dbReference type="InterPro" id="IPR052333">
    <property type="entry name" value="Cystatin_spermatogenesis"/>
</dbReference>
<evidence type="ECO:0000256" key="5">
    <source>
        <dbReference type="ARBA" id="ARBA00022704"/>
    </source>
</evidence>
<organism evidence="9 10">
    <name type="scientific">Saguinus oedipus</name>
    <name type="common">Cotton-top tamarin</name>
    <name type="synonym">Oedipomidas oedipus</name>
    <dbReference type="NCBI Taxonomy" id="9490"/>
    <lineage>
        <taxon>Eukaryota</taxon>
        <taxon>Metazoa</taxon>
        <taxon>Chordata</taxon>
        <taxon>Craniata</taxon>
        <taxon>Vertebrata</taxon>
        <taxon>Euteleostomi</taxon>
        <taxon>Mammalia</taxon>
        <taxon>Eutheria</taxon>
        <taxon>Euarchontoglires</taxon>
        <taxon>Primates</taxon>
        <taxon>Haplorrhini</taxon>
        <taxon>Platyrrhini</taxon>
        <taxon>Cebidae</taxon>
        <taxon>Callitrichinae</taxon>
        <taxon>Saguinus</taxon>
    </lineage>
</organism>
<reference evidence="9 10" key="1">
    <citation type="submission" date="2023-05" db="EMBL/GenBank/DDBJ databases">
        <title>B98-5 Cell Line De Novo Hybrid Assembly: An Optical Mapping Approach.</title>
        <authorList>
            <person name="Kananen K."/>
            <person name="Auerbach J.A."/>
            <person name="Kautto E."/>
            <person name="Blachly J.S."/>
        </authorList>
    </citation>
    <scope>NUCLEOTIDE SEQUENCE [LARGE SCALE GENOMIC DNA]</scope>
    <source>
        <strain evidence="9">B95-8</strain>
        <tissue evidence="9">Cell line</tissue>
    </source>
</reference>
<evidence type="ECO:0000313" key="10">
    <source>
        <dbReference type="Proteomes" id="UP001266305"/>
    </source>
</evidence>
<dbReference type="PANTHER" id="PTHR47393">
    <property type="entry name" value="CYSTATIN-12-RELATED"/>
    <property type="match status" value="1"/>
</dbReference>
<protein>
    <submittedName>
        <fullName evidence="9">Uncharacterized protein</fullName>
    </submittedName>
</protein>
<evidence type="ECO:0000256" key="2">
    <source>
        <dbReference type="ARBA" id="ARBA00009403"/>
    </source>
</evidence>
<sequence length="179" mass="19872">MWQACLWIQGYGTPYSAVFGDNGRDCVGKWREALDRGAAQRELLNISGLPVDRAVVPRAEKGVTSTSCHHPSTQATLASRADAETAMWWKNSDITKDLDYFVASVEFAVAQFNEDNMGEFTNRLLEVQRAQQVHRTFVVDARPWIPRFNPLNSTSNAETGGGRAPGFLRQKPSLPLECG</sequence>
<comment type="similarity">
    <text evidence="2">Belongs to the cystatin family.</text>
</comment>
<evidence type="ECO:0000256" key="3">
    <source>
        <dbReference type="ARBA" id="ARBA00022525"/>
    </source>
</evidence>
<name>A0ABQ9VJB3_SAGOE</name>
<evidence type="ECO:0000256" key="7">
    <source>
        <dbReference type="ARBA" id="ARBA00023157"/>
    </source>
</evidence>
<keyword evidence="7" id="KW-1015">Disulfide bond</keyword>
<keyword evidence="10" id="KW-1185">Reference proteome</keyword>
<dbReference type="Proteomes" id="UP001266305">
    <property type="component" value="Unassembled WGS sequence"/>
</dbReference>
<comment type="caution">
    <text evidence="9">The sequence shown here is derived from an EMBL/GenBank/DDBJ whole genome shotgun (WGS) entry which is preliminary data.</text>
</comment>
<feature type="region of interest" description="Disordered" evidence="8">
    <location>
        <begin position="152"/>
        <end position="172"/>
    </location>
</feature>
<gene>
    <name evidence="9" type="ORF">P7K49_009214</name>
</gene>